<dbReference type="EMBL" id="CABVGZ010000013">
    <property type="protein sequence ID" value="VVM68464.1"/>
    <property type="molecule type" value="Genomic_DNA"/>
</dbReference>
<organism evidence="1 2">
    <name type="scientific">Pseudomonas fluorescens</name>
    <dbReference type="NCBI Taxonomy" id="294"/>
    <lineage>
        <taxon>Bacteria</taxon>
        <taxon>Pseudomonadati</taxon>
        <taxon>Pseudomonadota</taxon>
        <taxon>Gammaproteobacteria</taxon>
        <taxon>Pseudomonadales</taxon>
        <taxon>Pseudomonadaceae</taxon>
        <taxon>Pseudomonas</taxon>
    </lineage>
</organism>
<evidence type="ECO:0000313" key="1">
    <source>
        <dbReference type="EMBL" id="VVM68464.1"/>
    </source>
</evidence>
<dbReference type="Proteomes" id="UP000326241">
    <property type="component" value="Unassembled WGS sequence"/>
</dbReference>
<dbReference type="AlphaFoldDB" id="A0A5E6RHR6"/>
<gene>
    <name evidence="1" type="ORF">PS624_01678</name>
</gene>
<name>A0A5E6RHR6_PSEFL</name>
<evidence type="ECO:0000313" key="2">
    <source>
        <dbReference type="Proteomes" id="UP000326241"/>
    </source>
</evidence>
<accession>A0A5E6RHR6</accession>
<proteinExistence type="predicted"/>
<reference evidence="1 2" key="1">
    <citation type="submission" date="2019-09" db="EMBL/GenBank/DDBJ databases">
        <authorList>
            <person name="Chandra G."/>
            <person name="Truman W A."/>
        </authorList>
    </citation>
    <scope>NUCLEOTIDE SEQUENCE [LARGE SCALE GENOMIC DNA]</scope>
    <source>
        <strain evidence="1">PS624</strain>
    </source>
</reference>
<protein>
    <submittedName>
        <fullName evidence="1">Uncharacterized protein</fullName>
    </submittedName>
</protein>
<sequence>MEAIHDAPAAFGSLGDLGKAARLEYPYLYRDKQWSFFDNGISQHSNVKNVKYLYDRVFEAHRYNGDPLIIAMVDAYNMSAEDVRGALTRYKKFDLAVKMTSYGSITSAASQAAASFGAEALMYGDLLRRLGK</sequence>